<reference evidence="1 2" key="1">
    <citation type="journal article" date="2020" name="Cell">
        <title>Large-Scale Comparative Analyses of Tick Genomes Elucidate Their Genetic Diversity and Vector Capacities.</title>
        <authorList>
            <consortium name="Tick Genome and Microbiome Consortium (TIGMIC)"/>
            <person name="Jia N."/>
            <person name="Wang J."/>
            <person name="Shi W."/>
            <person name="Du L."/>
            <person name="Sun Y."/>
            <person name="Zhan W."/>
            <person name="Jiang J.F."/>
            <person name="Wang Q."/>
            <person name="Zhang B."/>
            <person name="Ji P."/>
            <person name="Bell-Sakyi L."/>
            <person name="Cui X.M."/>
            <person name="Yuan T.T."/>
            <person name="Jiang B.G."/>
            <person name="Yang W.F."/>
            <person name="Lam T.T."/>
            <person name="Chang Q.C."/>
            <person name="Ding S.J."/>
            <person name="Wang X.J."/>
            <person name="Zhu J.G."/>
            <person name="Ruan X.D."/>
            <person name="Zhao L."/>
            <person name="Wei J.T."/>
            <person name="Ye R.Z."/>
            <person name="Que T.C."/>
            <person name="Du C.H."/>
            <person name="Zhou Y.H."/>
            <person name="Cheng J.X."/>
            <person name="Dai P.F."/>
            <person name="Guo W.B."/>
            <person name="Han X.H."/>
            <person name="Huang E.J."/>
            <person name="Li L.F."/>
            <person name="Wei W."/>
            <person name="Gao Y.C."/>
            <person name="Liu J.Z."/>
            <person name="Shao H.Z."/>
            <person name="Wang X."/>
            <person name="Wang C.C."/>
            <person name="Yang T.C."/>
            <person name="Huo Q.B."/>
            <person name="Li W."/>
            <person name="Chen H.Y."/>
            <person name="Chen S.E."/>
            <person name="Zhou L.G."/>
            <person name="Ni X.B."/>
            <person name="Tian J.H."/>
            <person name="Sheng Y."/>
            <person name="Liu T."/>
            <person name="Pan Y.S."/>
            <person name="Xia L.Y."/>
            <person name="Li J."/>
            <person name="Zhao F."/>
            <person name="Cao W.C."/>
        </authorList>
    </citation>
    <scope>NUCLEOTIDE SEQUENCE [LARGE SCALE GENOMIC DNA]</scope>
    <source>
        <strain evidence="1">Iper-2018</strain>
    </source>
</reference>
<organism evidence="1 2">
    <name type="scientific">Ixodes persulcatus</name>
    <name type="common">Taiga tick</name>
    <dbReference type="NCBI Taxonomy" id="34615"/>
    <lineage>
        <taxon>Eukaryota</taxon>
        <taxon>Metazoa</taxon>
        <taxon>Ecdysozoa</taxon>
        <taxon>Arthropoda</taxon>
        <taxon>Chelicerata</taxon>
        <taxon>Arachnida</taxon>
        <taxon>Acari</taxon>
        <taxon>Parasitiformes</taxon>
        <taxon>Ixodida</taxon>
        <taxon>Ixodoidea</taxon>
        <taxon>Ixodidae</taxon>
        <taxon>Ixodinae</taxon>
        <taxon>Ixodes</taxon>
    </lineage>
</organism>
<sequence>MADPPAAHSTQQKRKRTAITLEVKKSLLKDHSNGQKVLALVVKYGLSQSTVSTIIRSATKVTESACSLMDFGNRKRVRQGAHKEVEDALFEWFLGARAMNMPISGPILAAKAKQFAYMLHETDFEPGGGWIQRFKERHGIMYKAITGEAASLDVEAKRRWEEETLPIILEKLLLNMDNAARGGREPDMKITLLMAVQFIFGAWCGVRASTVQNCFRQAGFVRRRHTSEVGEEEEMPVEACEVPDDEGCRSCGRRFTKMRRVWTTSFMQTMLWRRPSA</sequence>
<dbReference type="EMBL" id="JABSTQ010011417">
    <property type="protein sequence ID" value="KAG0411646.1"/>
    <property type="molecule type" value="Genomic_DNA"/>
</dbReference>
<accession>A0AC60NX71</accession>
<keyword evidence="2" id="KW-1185">Reference proteome</keyword>
<dbReference type="Proteomes" id="UP000805193">
    <property type="component" value="Unassembled WGS sequence"/>
</dbReference>
<evidence type="ECO:0000313" key="1">
    <source>
        <dbReference type="EMBL" id="KAG0411646.1"/>
    </source>
</evidence>
<evidence type="ECO:0000313" key="2">
    <source>
        <dbReference type="Proteomes" id="UP000805193"/>
    </source>
</evidence>
<name>A0AC60NX71_IXOPE</name>
<protein>
    <submittedName>
        <fullName evidence="1">Uncharacterized protein</fullName>
    </submittedName>
</protein>
<proteinExistence type="predicted"/>
<gene>
    <name evidence="1" type="ORF">HPB47_011250</name>
</gene>
<comment type="caution">
    <text evidence="1">The sequence shown here is derived from an EMBL/GenBank/DDBJ whole genome shotgun (WGS) entry which is preliminary data.</text>
</comment>